<dbReference type="RefSeq" id="WP_351978198.1">
    <property type="nucleotide sequence ID" value="NZ_JBEPBX010000031.1"/>
</dbReference>
<comment type="caution">
    <text evidence="3">The sequence shown here is derived from an EMBL/GenBank/DDBJ whole genome shotgun (WGS) entry which is preliminary data.</text>
</comment>
<keyword evidence="2" id="KW-0732">Signal</keyword>
<keyword evidence="4" id="KW-1185">Reference proteome</keyword>
<feature type="region of interest" description="Disordered" evidence="1">
    <location>
        <begin position="26"/>
        <end position="62"/>
    </location>
</feature>
<accession>A0ABV1V1R8</accession>
<protein>
    <recommendedName>
        <fullName evidence="5">Lipoprotein</fullName>
    </recommendedName>
</protein>
<evidence type="ECO:0008006" key="5">
    <source>
        <dbReference type="Google" id="ProtNLM"/>
    </source>
</evidence>
<proteinExistence type="predicted"/>
<feature type="signal peptide" evidence="2">
    <location>
        <begin position="1"/>
        <end position="28"/>
    </location>
</feature>
<dbReference type="Proteomes" id="UP001445472">
    <property type="component" value="Unassembled WGS sequence"/>
</dbReference>
<feature type="chain" id="PRO_5045689132" description="Lipoprotein" evidence="2">
    <location>
        <begin position="29"/>
        <end position="255"/>
    </location>
</feature>
<reference evidence="3 4" key="1">
    <citation type="submission" date="2024-06" db="EMBL/GenBank/DDBJ databases">
        <title>The Natural Products Discovery Center: Release of the First 8490 Sequenced Strains for Exploring Actinobacteria Biosynthetic Diversity.</title>
        <authorList>
            <person name="Kalkreuter E."/>
            <person name="Kautsar S.A."/>
            <person name="Yang D."/>
            <person name="Bader C.D."/>
            <person name="Teijaro C.N."/>
            <person name="Fluegel L."/>
            <person name="Davis C.M."/>
            <person name="Simpson J.R."/>
            <person name="Lauterbach L."/>
            <person name="Steele A.D."/>
            <person name="Gui C."/>
            <person name="Meng S."/>
            <person name="Li G."/>
            <person name="Viehrig K."/>
            <person name="Ye F."/>
            <person name="Su P."/>
            <person name="Kiefer A.F."/>
            <person name="Nichols A."/>
            <person name="Cepeda A.J."/>
            <person name="Yan W."/>
            <person name="Fan B."/>
            <person name="Jiang Y."/>
            <person name="Adhikari A."/>
            <person name="Zheng C.-J."/>
            <person name="Schuster L."/>
            <person name="Cowan T.M."/>
            <person name="Smanski M.J."/>
            <person name="Chevrette M.G."/>
            <person name="De Carvalho L.P.S."/>
            <person name="Shen B."/>
        </authorList>
    </citation>
    <scope>NUCLEOTIDE SEQUENCE [LARGE SCALE GENOMIC DNA]</scope>
    <source>
        <strain evidence="3 4">NPDC000837</strain>
    </source>
</reference>
<organism evidence="3 4">
    <name type="scientific">Streptomyces xantholiticus</name>
    <dbReference type="NCBI Taxonomy" id="68285"/>
    <lineage>
        <taxon>Bacteria</taxon>
        <taxon>Bacillati</taxon>
        <taxon>Actinomycetota</taxon>
        <taxon>Actinomycetes</taxon>
        <taxon>Kitasatosporales</taxon>
        <taxon>Streptomycetaceae</taxon>
        <taxon>Streptomyces</taxon>
    </lineage>
</organism>
<dbReference type="PROSITE" id="PS51257">
    <property type="entry name" value="PROKAR_LIPOPROTEIN"/>
    <property type="match status" value="1"/>
</dbReference>
<evidence type="ECO:0000256" key="2">
    <source>
        <dbReference type="SAM" id="SignalP"/>
    </source>
</evidence>
<evidence type="ECO:0000256" key="1">
    <source>
        <dbReference type="SAM" id="MobiDB-lite"/>
    </source>
</evidence>
<dbReference type="EMBL" id="JBEPBX010000031">
    <property type="protein sequence ID" value="MER6616980.1"/>
    <property type="molecule type" value="Genomic_DNA"/>
</dbReference>
<name>A0ABV1V1R8_9ACTN</name>
<evidence type="ECO:0000313" key="3">
    <source>
        <dbReference type="EMBL" id="MER6616980.1"/>
    </source>
</evidence>
<evidence type="ECO:0000313" key="4">
    <source>
        <dbReference type="Proteomes" id="UP001445472"/>
    </source>
</evidence>
<sequence>MRVKITGLRALGALCALMLAAACTSAVGSGPGRDGSTPTGTSPAPVPDAAKGGDGADGDASVPLTPAELERAALATGDLPGFQVSADKNALAPAGQPVADETECQPLADAMGEEPDPKATHTVSRGLGSLDALGLAVSASLSSYSEVDAEKLIDALEAAVAACGTGFGAVLDGRSGTYRDVKAVPFTVPGGDETVSWTTVATDEGGASPFHLVVVRKGATVARFTAFDLAGRKPPRVPEDVAGEQLAKVARQLAG</sequence>
<gene>
    <name evidence="3" type="ORF">ABT276_27175</name>
</gene>